<feature type="transmembrane region" description="Helical" evidence="6">
    <location>
        <begin position="354"/>
        <end position="382"/>
    </location>
</feature>
<feature type="transmembrane region" description="Helical" evidence="6">
    <location>
        <begin position="690"/>
        <end position="712"/>
    </location>
</feature>
<feature type="transmembrane region" description="Helical" evidence="6">
    <location>
        <begin position="324"/>
        <end position="342"/>
    </location>
</feature>
<dbReference type="PANTHER" id="PTHR30287">
    <property type="entry name" value="MEMBRANE COMPONENT OF PREDICTED ABC SUPERFAMILY METABOLITE UPTAKE TRANSPORTER"/>
    <property type="match status" value="1"/>
</dbReference>
<evidence type="ECO:0000256" key="1">
    <source>
        <dbReference type="ARBA" id="ARBA00004651"/>
    </source>
</evidence>
<feature type="transmembrane region" description="Helical" evidence="6">
    <location>
        <begin position="232"/>
        <end position="258"/>
    </location>
</feature>
<name>A0ABV5LZV6_9ACTN</name>
<feature type="transmembrane region" description="Helical" evidence="6">
    <location>
        <begin position="603"/>
        <end position="625"/>
    </location>
</feature>
<gene>
    <name evidence="8" type="ORF">ACFFTR_03470</name>
</gene>
<sequence>MIRFGLRLTFAGGREAVLRFVVLAVAVALGTALLLSTVAGVRALAAQSGRGAWMRGAPAAGAPGVDPVVWAGREDSFEGHSFWRVDVGLKGPNPPAVPGIARLPEPGEYYVTRALHDLIVSRPYDQLAARFVGREAGIIADSAVPSRDSLVAVVGRTPGEVGGIPRAHEVTAVSNEAPAIPVAALDLVLSVVAGGLLFPIFVFIGTATRLSATRREQRFAAMRLVGATPRQVIQLAAVESAAAAVVGTAVGLALFPAFRQAMAAVPLTGERFFPEDLSPGALGFVLIVLGIPIGAAVAAGLAMRRVRISPLGVARQVTPKPPRAWRLIPVVAGLAELAYFIGRRPETSNGQTAAFLPGFLLVMVGLVIAGPWITMAGARFLARRARRLPTLVAARRLADNPQGAFRAISGVMLALFVVSVATGVIGTMRYERGVHYGDLAATTLVQYMGGSGVPVAEARTDRLRAVPGVTFVVALLDNTDDGAASPSNIIACADLAGIPQYGRCAPGVEYAQIWGNLVGYDRDRTGGGPSTGWPAAPVTRDQAAALPVDTLVLGLDGTGAARERARTAMELAFPDYEVPPMTDVERGSESRGQMALFERLADVIMLFSLPIAGCSLAVSIAAGIAERKRPFSLLRLTGVPMRALRAVVALESAVPLLAVAVVAAGIGFAASLLFLRAQLHYDLRAPEWSYYALVAAGLAVSLAIIASTLPLLDRVTGPETARNE</sequence>
<dbReference type="Pfam" id="PF02687">
    <property type="entry name" value="FtsX"/>
    <property type="match status" value="2"/>
</dbReference>
<keyword evidence="4 6" id="KW-1133">Transmembrane helix</keyword>
<evidence type="ECO:0000313" key="9">
    <source>
        <dbReference type="Proteomes" id="UP001589608"/>
    </source>
</evidence>
<evidence type="ECO:0000313" key="8">
    <source>
        <dbReference type="EMBL" id="MFB9442147.1"/>
    </source>
</evidence>
<proteinExistence type="predicted"/>
<dbReference type="EMBL" id="JBHMCA010000012">
    <property type="protein sequence ID" value="MFB9442147.1"/>
    <property type="molecule type" value="Genomic_DNA"/>
</dbReference>
<evidence type="ECO:0000256" key="4">
    <source>
        <dbReference type="ARBA" id="ARBA00022989"/>
    </source>
</evidence>
<dbReference type="Proteomes" id="UP001589608">
    <property type="component" value="Unassembled WGS sequence"/>
</dbReference>
<feature type="transmembrane region" description="Helical" evidence="6">
    <location>
        <begin position="403"/>
        <end position="425"/>
    </location>
</feature>
<dbReference type="InterPro" id="IPR038766">
    <property type="entry name" value="Membrane_comp_ABC_pdt"/>
</dbReference>
<evidence type="ECO:0000256" key="3">
    <source>
        <dbReference type="ARBA" id="ARBA00022692"/>
    </source>
</evidence>
<evidence type="ECO:0000259" key="7">
    <source>
        <dbReference type="Pfam" id="PF02687"/>
    </source>
</evidence>
<comment type="subcellular location">
    <subcellularLocation>
        <location evidence="1">Cell membrane</location>
        <topology evidence="1">Multi-pass membrane protein</topology>
    </subcellularLocation>
</comment>
<reference evidence="8 9" key="1">
    <citation type="submission" date="2024-09" db="EMBL/GenBank/DDBJ databases">
        <authorList>
            <person name="Sun Q."/>
            <person name="Mori K."/>
        </authorList>
    </citation>
    <scope>NUCLEOTIDE SEQUENCE [LARGE SCALE GENOMIC DNA]</scope>
    <source>
        <strain evidence="8 9">JCM 3307</strain>
    </source>
</reference>
<organism evidence="8 9">
    <name type="scientific">Dactylosporangium vinaceum</name>
    <dbReference type="NCBI Taxonomy" id="53362"/>
    <lineage>
        <taxon>Bacteria</taxon>
        <taxon>Bacillati</taxon>
        <taxon>Actinomycetota</taxon>
        <taxon>Actinomycetes</taxon>
        <taxon>Micromonosporales</taxon>
        <taxon>Micromonosporaceae</taxon>
        <taxon>Dactylosporangium</taxon>
    </lineage>
</organism>
<evidence type="ECO:0000256" key="2">
    <source>
        <dbReference type="ARBA" id="ARBA00022475"/>
    </source>
</evidence>
<dbReference type="RefSeq" id="WP_223095336.1">
    <property type="nucleotide sequence ID" value="NZ_CP061913.1"/>
</dbReference>
<keyword evidence="3 6" id="KW-0812">Transmembrane</keyword>
<dbReference type="PANTHER" id="PTHR30287:SF2">
    <property type="entry name" value="BLL1001 PROTEIN"/>
    <property type="match status" value="1"/>
</dbReference>
<feature type="transmembrane region" description="Helical" evidence="6">
    <location>
        <begin position="646"/>
        <end position="670"/>
    </location>
</feature>
<feature type="transmembrane region" description="Helical" evidence="6">
    <location>
        <begin position="187"/>
        <end position="211"/>
    </location>
</feature>
<accession>A0ABV5LZV6</accession>
<keyword evidence="5 6" id="KW-0472">Membrane</keyword>
<protein>
    <submittedName>
        <fullName evidence="8">ABC transporter permease</fullName>
    </submittedName>
</protein>
<dbReference type="InterPro" id="IPR003838">
    <property type="entry name" value="ABC3_permease_C"/>
</dbReference>
<keyword evidence="2" id="KW-1003">Cell membrane</keyword>
<comment type="caution">
    <text evidence="8">The sequence shown here is derived from an EMBL/GenBank/DDBJ whole genome shotgun (WGS) entry which is preliminary data.</text>
</comment>
<feature type="domain" description="ABC3 transporter permease C-terminal" evidence="7">
    <location>
        <begin position="603"/>
        <end position="709"/>
    </location>
</feature>
<keyword evidence="9" id="KW-1185">Reference proteome</keyword>
<evidence type="ECO:0000256" key="5">
    <source>
        <dbReference type="ARBA" id="ARBA00023136"/>
    </source>
</evidence>
<feature type="transmembrane region" description="Helical" evidence="6">
    <location>
        <begin position="278"/>
        <end position="303"/>
    </location>
</feature>
<evidence type="ECO:0000256" key="6">
    <source>
        <dbReference type="SAM" id="Phobius"/>
    </source>
</evidence>
<feature type="domain" description="ABC3 transporter permease C-terminal" evidence="7">
    <location>
        <begin position="191"/>
        <end position="302"/>
    </location>
</feature>